<sequence>EPVQDEDDILKFCEESGLPVALDETIDKIQENPLEKLVKFTHPGIVAVVSK</sequence>
<dbReference type="InterPro" id="IPR036849">
    <property type="entry name" value="Enolase-like_C_sf"/>
</dbReference>
<keyword evidence="2" id="KW-1185">Reference proteome</keyword>
<dbReference type="PANTHER" id="PTHR42916:SF1">
    <property type="entry name" value="PROTEIN PHYLLO, CHLOROPLASTIC"/>
    <property type="match status" value="1"/>
</dbReference>
<dbReference type="PANTHER" id="PTHR42916">
    <property type="entry name" value="2-SUCCINYL-5-ENOLPYRUVYL-6-HYDROXY-3-CYCLOHEXENE-1-CARBOXYLATE SYNTHASE"/>
    <property type="match status" value="1"/>
</dbReference>
<feature type="non-terminal residue" evidence="1">
    <location>
        <position position="1"/>
    </location>
</feature>
<dbReference type="Proteomes" id="UP000265520">
    <property type="component" value="Unassembled WGS sequence"/>
</dbReference>
<protein>
    <submittedName>
        <fullName evidence="1">Protein PHYLLO chloroplastic-like</fullName>
    </submittedName>
</protein>
<accession>A0A392P9H6</accession>
<evidence type="ECO:0000313" key="1">
    <source>
        <dbReference type="EMBL" id="MCI08733.1"/>
    </source>
</evidence>
<evidence type="ECO:0000313" key="2">
    <source>
        <dbReference type="Proteomes" id="UP000265520"/>
    </source>
</evidence>
<organism evidence="1 2">
    <name type="scientific">Trifolium medium</name>
    <dbReference type="NCBI Taxonomy" id="97028"/>
    <lineage>
        <taxon>Eukaryota</taxon>
        <taxon>Viridiplantae</taxon>
        <taxon>Streptophyta</taxon>
        <taxon>Embryophyta</taxon>
        <taxon>Tracheophyta</taxon>
        <taxon>Spermatophyta</taxon>
        <taxon>Magnoliopsida</taxon>
        <taxon>eudicotyledons</taxon>
        <taxon>Gunneridae</taxon>
        <taxon>Pentapetalae</taxon>
        <taxon>rosids</taxon>
        <taxon>fabids</taxon>
        <taxon>Fabales</taxon>
        <taxon>Fabaceae</taxon>
        <taxon>Papilionoideae</taxon>
        <taxon>50 kb inversion clade</taxon>
        <taxon>NPAAA clade</taxon>
        <taxon>Hologalegina</taxon>
        <taxon>IRL clade</taxon>
        <taxon>Trifolieae</taxon>
        <taxon>Trifolium</taxon>
    </lineage>
</organism>
<proteinExistence type="predicted"/>
<name>A0A392P9H6_9FABA</name>
<dbReference type="EMBL" id="LXQA010070104">
    <property type="protein sequence ID" value="MCI08733.1"/>
    <property type="molecule type" value="Genomic_DNA"/>
</dbReference>
<reference evidence="1 2" key="1">
    <citation type="journal article" date="2018" name="Front. Plant Sci.">
        <title>Red Clover (Trifolium pratense) and Zigzag Clover (T. medium) - A Picture of Genomic Similarities and Differences.</title>
        <authorList>
            <person name="Dluhosova J."/>
            <person name="Istvanek J."/>
            <person name="Nedelnik J."/>
            <person name="Repkova J."/>
        </authorList>
    </citation>
    <scope>NUCLEOTIDE SEQUENCE [LARGE SCALE GENOMIC DNA]</scope>
    <source>
        <strain evidence="2">cv. 10/8</strain>
        <tissue evidence="1">Leaf</tissue>
    </source>
</reference>
<dbReference type="AlphaFoldDB" id="A0A392P9H6"/>
<dbReference type="Gene3D" id="3.20.20.120">
    <property type="entry name" value="Enolase-like C-terminal domain"/>
    <property type="match status" value="1"/>
</dbReference>
<comment type="caution">
    <text evidence="1">The sequence shown here is derived from an EMBL/GenBank/DDBJ whole genome shotgun (WGS) entry which is preliminary data.</text>
</comment>